<dbReference type="Gene3D" id="3.40.630.10">
    <property type="entry name" value="Zn peptidases"/>
    <property type="match status" value="1"/>
</dbReference>
<feature type="domain" description="Peptidase M14" evidence="3">
    <location>
        <begin position="141"/>
        <end position="414"/>
    </location>
</feature>
<dbReference type="KEGG" id="plon:Pla110_15150"/>
<dbReference type="Pfam" id="PF00246">
    <property type="entry name" value="Peptidase_M14"/>
    <property type="match status" value="1"/>
</dbReference>
<dbReference type="PROSITE" id="PS52035">
    <property type="entry name" value="PEPTIDASE_M14"/>
    <property type="match status" value="1"/>
</dbReference>
<dbReference type="InterPro" id="IPR000834">
    <property type="entry name" value="Peptidase_M14"/>
</dbReference>
<dbReference type="GO" id="GO:0008270">
    <property type="term" value="F:zinc ion binding"/>
    <property type="evidence" value="ECO:0007669"/>
    <property type="project" value="InterPro"/>
</dbReference>
<accession>A0A518CKQ2</accession>
<dbReference type="GO" id="GO:0004181">
    <property type="term" value="F:metallocarboxypeptidase activity"/>
    <property type="evidence" value="ECO:0007669"/>
    <property type="project" value="InterPro"/>
</dbReference>
<dbReference type="Gene3D" id="2.60.40.3120">
    <property type="match status" value="1"/>
</dbReference>
<keyword evidence="4" id="KW-0121">Carboxypeptidase</keyword>
<name>A0A518CKQ2_9PLAN</name>
<dbReference type="OrthoDB" id="237859at2"/>
<comment type="similarity">
    <text evidence="2">Belongs to the peptidase M14 family.</text>
</comment>
<evidence type="ECO:0000259" key="3">
    <source>
        <dbReference type="PROSITE" id="PS52035"/>
    </source>
</evidence>
<comment type="caution">
    <text evidence="2">Lacks conserved residue(s) required for the propagation of feature annotation.</text>
</comment>
<comment type="cofactor">
    <cofactor evidence="1">
        <name>Zn(2+)</name>
        <dbReference type="ChEBI" id="CHEBI:29105"/>
    </cofactor>
</comment>
<gene>
    <name evidence="4" type="ORF">Pla110_15150</name>
</gene>
<organism evidence="4 5">
    <name type="scientific">Polystyrenella longa</name>
    <dbReference type="NCBI Taxonomy" id="2528007"/>
    <lineage>
        <taxon>Bacteria</taxon>
        <taxon>Pseudomonadati</taxon>
        <taxon>Planctomycetota</taxon>
        <taxon>Planctomycetia</taxon>
        <taxon>Planctomycetales</taxon>
        <taxon>Planctomycetaceae</taxon>
        <taxon>Polystyrenella</taxon>
    </lineage>
</organism>
<dbReference type="RefSeq" id="WP_144994683.1">
    <property type="nucleotide sequence ID" value="NZ_CP036281.1"/>
</dbReference>
<evidence type="ECO:0000256" key="2">
    <source>
        <dbReference type="PROSITE-ProRule" id="PRU01379"/>
    </source>
</evidence>
<dbReference type="PANTHER" id="PTHR12756">
    <property type="entry name" value="CYTOSOLIC CARBOXYPEPTIDASE"/>
    <property type="match status" value="1"/>
</dbReference>
<keyword evidence="4" id="KW-0378">Hydrolase</keyword>
<evidence type="ECO:0000256" key="1">
    <source>
        <dbReference type="ARBA" id="ARBA00001947"/>
    </source>
</evidence>
<evidence type="ECO:0000313" key="4">
    <source>
        <dbReference type="EMBL" id="QDU79797.1"/>
    </source>
</evidence>
<sequence length="414" mass="46953">MRHIFLIIIALFLLAGPAISAELVVRSDFEGGSAEVVSISTSERKVTVRPALKKGRGFPCWWYFRLTGLDVGESYQVTTEPARGVYRQDEVLAAQWSLPDQAAISFDDQDWKQTSTGKKSNGSITYQFQAESPQVWLAWGPPFLPSTAEQLLNKAKAELPEAEIFELSETRQQRPVKGIRFGAVDRLEEKPFGIWVQARQHAWEAGGSWVGQGFLQWAISDEPAAVELRSKSVIHFVPIMDVDNVADGAGGKNAFPRDHNRDWDDRPVYPEVRAAQERIKYLDHEQRFDLFIDLHNPGASEKDAYFFGPNLKQLSKTQRQNYDRLLNCAVDHIGKMKKEFLYPSYVKDDEEYNRMSGTWVINHTAEHVVSVTLETGWNRPEGNQLGYQQVGAELGQSIGDYFQRNPREVDADSK</sequence>
<dbReference type="InterPro" id="IPR050821">
    <property type="entry name" value="Cytosolic_carboxypeptidase"/>
</dbReference>
<dbReference type="GO" id="GO:0006508">
    <property type="term" value="P:proteolysis"/>
    <property type="evidence" value="ECO:0007669"/>
    <property type="project" value="InterPro"/>
</dbReference>
<dbReference type="EMBL" id="CP036281">
    <property type="protein sequence ID" value="QDU79797.1"/>
    <property type="molecule type" value="Genomic_DNA"/>
</dbReference>
<keyword evidence="5" id="KW-1185">Reference proteome</keyword>
<keyword evidence="4" id="KW-0645">Protease</keyword>
<dbReference type="SUPFAM" id="SSF53187">
    <property type="entry name" value="Zn-dependent exopeptidases"/>
    <property type="match status" value="1"/>
</dbReference>
<dbReference type="Pfam" id="PF18027">
    <property type="entry name" value="Pepdidase_M14_N"/>
    <property type="match status" value="1"/>
</dbReference>
<evidence type="ECO:0000313" key="5">
    <source>
        <dbReference type="Proteomes" id="UP000317178"/>
    </source>
</evidence>
<proteinExistence type="inferred from homology"/>
<reference evidence="4 5" key="1">
    <citation type="submission" date="2019-02" db="EMBL/GenBank/DDBJ databases">
        <title>Deep-cultivation of Planctomycetes and their phenomic and genomic characterization uncovers novel biology.</title>
        <authorList>
            <person name="Wiegand S."/>
            <person name="Jogler M."/>
            <person name="Boedeker C."/>
            <person name="Pinto D."/>
            <person name="Vollmers J."/>
            <person name="Rivas-Marin E."/>
            <person name="Kohn T."/>
            <person name="Peeters S.H."/>
            <person name="Heuer A."/>
            <person name="Rast P."/>
            <person name="Oberbeckmann S."/>
            <person name="Bunk B."/>
            <person name="Jeske O."/>
            <person name="Meyerdierks A."/>
            <person name="Storesund J.E."/>
            <person name="Kallscheuer N."/>
            <person name="Luecker S."/>
            <person name="Lage O.M."/>
            <person name="Pohl T."/>
            <person name="Merkel B.J."/>
            <person name="Hornburger P."/>
            <person name="Mueller R.-W."/>
            <person name="Bruemmer F."/>
            <person name="Labrenz M."/>
            <person name="Spormann A.M."/>
            <person name="Op den Camp H."/>
            <person name="Overmann J."/>
            <person name="Amann R."/>
            <person name="Jetten M.S.M."/>
            <person name="Mascher T."/>
            <person name="Medema M.H."/>
            <person name="Devos D.P."/>
            <person name="Kaster A.-K."/>
            <person name="Ovreas L."/>
            <person name="Rohde M."/>
            <person name="Galperin M.Y."/>
            <person name="Jogler C."/>
        </authorList>
    </citation>
    <scope>NUCLEOTIDE SEQUENCE [LARGE SCALE GENOMIC DNA]</scope>
    <source>
        <strain evidence="4 5">Pla110</strain>
    </source>
</reference>
<dbReference type="AlphaFoldDB" id="A0A518CKQ2"/>
<protein>
    <submittedName>
        <fullName evidence="4">Zinc carboxypeptidase</fullName>
    </submittedName>
</protein>
<dbReference type="PANTHER" id="PTHR12756:SF11">
    <property type="entry name" value="CYTOSOLIC CARBOXYPEPTIDASE 1"/>
    <property type="match status" value="1"/>
</dbReference>
<dbReference type="Proteomes" id="UP000317178">
    <property type="component" value="Chromosome"/>
</dbReference>
<dbReference type="InterPro" id="IPR040626">
    <property type="entry name" value="Pepdidase_M14_N"/>
</dbReference>